<organism evidence="4 5">
    <name type="scientific">Sphingomonas mollis</name>
    <dbReference type="NCBI Taxonomy" id="2795726"/>
    <lineage>
        <taxon>Bacteria</taxon>
        <taxon>Pseudomonadati</taxon>
        <taxon>Pseudomonadota</taxon>
        <taxon>Alphaproteobacteria</taxon>
        <taxon>Sphingomonadales</taxon>
        <taxon>Sphingomonadaceae</taxon>
        <taxon>Sphingomonas</taxon>
    </lineage>
</organism>
<keyword evidence="2" id="KW-1133">Transmembrane helix</keyword>
<evidence type="ECO:0000256" key="1">
    <source>
        <dbReference type="SAM" id="MobiDB-lite"/>
    </source>
</evidence>
<keyword evidence="5" id="KW-1185">Reference proteome</keyword>
<feature type="compositionally biased region" description="Polar residues" evidence="1">
    <location>
        <begin position="31"/>
        <end position="48"/>
    </location>
</feature>
<dbReference type="EMBL" id="JAELXS010000010">
    <property type="protein sequence ID" value="MBJ6123289.1"/>
    <property type="molecule type" value="Genomic_DNA"/>
</dbReference>
<feature type="region of interest" description="Disordered" evidence="1">
    <location>
        <begin position="29"/>
        <end position="49"/>
    </location>
</feature>
<keyword evidence="2" id="KW-0812">Transmembrane</keyword>
<keyword evidence="2" id="KW-0472">Membrane</keyword>
<name>A0ABS0XTD9_9SPHN</name>
<accession>A0ABS0XTD9</accession>
<protein>
    <submittedName>
        <fullName evidence="4">Uncharacterized protein</fullName>
    </submittedName>
</protein>
<feature type="transmembrane region" description="Helical" evidence="2">
    <location>
        <begin position="58"/>
        <end position="76"/>
    </location>
</feature>
<feature type="chain" id="PRO_5045087876" evidence="3">
    <location>
        <begin position="23"/>
        <end position="86"/>
    </location>
</feature>
<evidence type="ECO:0000313" key="4">
    <source>
        <dbReference type="EMBL" id="MBJ6123289.1"/>
    </source>
</evidence>
<sequence>MKKLIASASMLSLIAMPVAASAAPVATNSARSLSVSPSVRAGTSTARSNKLAGGGASIIPLLIGAGIIAGATYLIIDHEDDKSDSN</sequence>
<gene>
    <name evidence="4" type="ORF">JAO74_15995</name>
</gene>
<evidence type="ECO:0000313" key="5">
    <source>
        <dbReference type="Proteomes" id="UP000640426"/>
    </source>
</evidence>
<evidence type="ECO:0000256" key="3">
    <source>
        <dbReference type="SAM" id="SignalP"/>
    </source>
</evidence>
<proteinExistence type="predicted"/>
<keyword evidence="3" id="KW-0732">Signal</keyword>
<feature type="signal peptide" evidence="3">
    <location>
        <begin position="1"/>
        <end position="22"/>
    </location>
</feature>
<comment type="caution">
    <text evidence="4">The sequence shown here is derived from an EMBL/GenBank/DDBJ whole genome shotgun (WGS) entry which is preliminary data.</text>
</comment>
<evidence type="ECO:0000256" key="2">
    <source>
        <dbReference type="SAM" id="Phobius"/>
    </source>
</evidence>
<reference evidence="5" key="1">
    <citation type="submission" date="2020-12" db="EMBL/GenBank/DDBJ databases">
        <title>Hymenobacter sp.</title>
        <authorList>
            <person name="Kim M.K."/>
        </authorList>
    </citation>
    <scope>NUCLEOTIDE SEQUENCE [LARGE SCALE GENOMIC DNA]</scope>
    <source>
        <strain evidence="5">BT553</strain>
    </source>
</reference>
<dbReference type="RefSeq" id="WP_199040435.1">
    <property type="nucleotide sequence ID" value="NZ_JAELXS010000010.1"/>
</dbReference>
<dbReference type="Proteomes" id="UP000640426">
    <property type="component" value="Unassembled WGS sequence"/>
</dbReference>